<dbReference type="Gene3D" id="3.40.50.300">
    <property type="entry name" value="P-loop containing nucleotide triphosphate hydrolases"/>
    <property type="match status" value="1"/>
</dbReference>
<feature type="transmembrane region" description="Helical" evidence="7">
    <location>
        <begin position="426"/>
        <end position="447"/>
    </location>
</feature>
<dbReference type="InterPro" id="IPR003439">
    <property type="entry name" value="ABC_transporter-like_ATP-bd"/>
</dbReference>
<dbReference type="InterPro" id="IPR011527">
    <property type="entry name" value="ABC1_TM_dom"/>
</dbReference>
<protein>
    <submittedName>
        <fullName evidence="10">Cyclic peptide export ABC transporter</fullName>
    </submittedName>
</protein>
<evidence type="ECO:0000256" key="7">
    <source>
        <dbReference type="SAM" id="Phobius"/>
    </source>
</evidence>
<feature type="transmembrane region" description="Helical" evidence="7">
    <location>
        <begin position="574"/>
        <end position="592"/>
    </location>
</feature>
<accession>A0ABV6J749</accession>
<dbReference type="Gene3D" id="3.40.710.10">
    <property type="entry name" value="DD-peptidase/beta-lactamase superfamily"/>
    <property type="match status" value="1"/>
</dbReference>
<dbReference type="InterPro" id="IPR012338">
    <property type="entry name" value="Beta-lactam/transpept-like"/>
</dbReference>
<feature type="transmembrane region" description="Helical" evidence="7">
    <location>
        <begin position="468"/>
        <end position="488"/>
    </location>
</feature>
<feature type="domain" description="ABC transmembrane type-1" evidence="9">
    <location>
        <begin position="544"/>
        <end position="819"/>
    </location>
</feature>
<keyword evidence="11" id="KW-1185">Reference proteome</keyword>
<evidence type="ECO:0000256" key="3">
    <source>
        <dbReference type="ARBA" id="ARBA00022741"/>
    </source>
</evidence>
<feature type="transmembrane region" description="Helical" evidence="7">
    <location>
        <begin position="676"/>
        <end position="695"/>
    </location>
</feature>
<keyword evidence="4" id="KW-0067">ATP-binding</keyword>
<evidence type="ECO:0000256" key="4">
    <source>
        <dbReference type="ARBA" id="ARBA00022840"/>
    </source>
</evidence>
<dbReference type="InterPro" id="IPR027417">
    <property type="entry name" value="P-loop_NTPase"/>
</dbReference>
<evidence type="ECO:0000256" key="6">
    <source>
        <dbReference type="ARBA" id="ARBA00023136"/>
    </source>
</evidence>
<evidence type="ECO:0000256" key="1">
    <source>
        <dbReference type="ARBA" id="ARBA00004651"/>
    </source>
</evidence>
<dbReference type="SUPFAM" id="SSF52540">
    <property type="entry name" value="P-loop containing nucleoside triphosphate hydrolases"/>
    <property type="match status" value="1"/>
</dbReference>
<reference evidence="10 11" key="1">
    <citation type="submission" date="2024-09" db="EMBL/GenBank/DDBJ databases">
        <authorList>
            <person name="Sun Q."/>
            <person name="Mori K."/>
        </authorList>
    </citation>
    <scope>NUCLEOTIDE SEQUENCE [LARGE SCALE GENOMIC DNA]</scope>
    <source>
        <strain evidence="10 11">CCM 4839</strain>
    </source>
</reference>
<name>A0ABV6J749_9BACL</name>
<evidence type="ECO:0000259" key="9">
    <source>
        <dbReference type="PROSITE" id="PS50929"/>
    </source>
</evidence>
<dbReference type="PROSITE" id="PS50893">
    <property type="entry name" value="ABC_TRANSPORTER_2"/>
    <property type="match status" value="1"/>
</dbReference>
<dbReference type="PROSITE" id="PS50929">
    <property type="entry name" value="ABC_TM1F"/>
    <property type="match status" value="1"/>
</dbReference>
<keyword evidence="2 7" id="KW-0812">Transmembrane</keyword>
<dbReference type="RefSeq" id="WP_256555467.1">
    <property type="nucleotide sequence ID" value="NZ_JANHOF010000011.1"/>
</dbReference>
<feature type="transmembrane region" description="Helical" evidence="7">
    <location>
        <begin position="759"/>
        <end position="784"/>
    </location>
</feature>
<dbReference type="InterPro" id="IPR001466">
    <property type="entry name" value="Beta-lactam-related"/>
</dbReference>
<gene>
    <name evidence="10" type="ORF">ACFFJ8_10055</name>
</gene>
<evidence type="ECO:0000313" key="11">
    <source>
        <dbReference type="Proteomes" id="UP001589818"/>
    </source>
</evidence>
<dbReference type="SUPFAM" id="SSF56601">
    <property type="entry name" value="beta-lactamase/transpeptidase-like"/>
    <property type="match status" value="1"/>
</dbReference>
<keyword evidence="5 7" id="KW-1133">Transmembrane helix</keyword>
<dbReference type="InterPro" id="IPR036640">
    <property type="entry name" value="ABC1_TM_sf"/>
</dbReference>
<feature type="transmembrane region" description="Helical" evidence="7">
    <location>
        <begin position="508"/>
        <end position="529"/>
    </location>
</feature>
<keyword evidence="6 7" id="KW-0472">Membrane</keyword>
<dbReference type="PANTHER" id="PTHR46825:SF11">
    <property type="entry name" value="PENICILLIN-BINDING PROTEIN 4"/>
    <property type="match status" value="1"/>
</dbReference>
<dbReference type="SUPFAM" id="SSF90123">
    <property type="entry name" value="ABC transporter transmembrane region"/>
    <property type="match status" value="1"/>
</dbReference>
<feature type="transmembrane region" description="Helical" evidence="7">
    <location>
        <begin position="541"/>
        <end position="562"/>
    </location>
</feature>
<dbReference type="Gene3D" id="1.20.1560.10">
    <property type="entry name" value="ABC transporter type 1, transmembrane domain"/>
    <property type="match status" value="1"/>
</dbReference>
<dbReference type="Pfam" id="PF00144">
    <property type="entry name" value="Beta-lactamase"/>
    <property type="match status" value="1"/>
</dbReference>
<dbReference type="SMART" id="SM00382">
    <property type="entry name" value="AAA"/>
    <property type="match status" value="1"/>
</dbReference>
<dbReference type="InterPro" id="IPR005898">
    <property type="entry name" value="Cyc_pep_transpt_SyrD/YojI"/>
</dbReference>
<proteinExistence type="predicted"/>
<comment type="subcellular location">
    <subcellularLocation>
        <location evidence="1">Cell membrane</location>
        <topology evidence="1">Multi-pass membrane protein</topology>
    </subcellularLocation>
</comment>
<dbReference type="Proteomes" id="UP001589818">
    <property type="component" value="Unassembled WGS sequence"/>
</dbReference>
<dbReference type="Pfam" id="PF00005">
    <property type="entry name" value="ABC_tran"/>
    <property type="match status" value="1"/>
</dbReference>
<dbReference type="InterPro" id="IPR003593">
    <property type="entry name" value="AAA+_ATPase"/>
</dbReference>
<evidence type="ECO:0000313" key="10">
    <source>
        <dbReference type="EMBL" id="MFC0391707.1"/>
    </source>
</evidence>
<comment type="caution">
    <text evidence="10">The sequence shown here is derived from an EMBL/GenBank/DDBJ whole genome shotgun (WGS) entry which is preliminary data.</text>
</comment>
<evidence type="ECO:0000256" key="2">
    <source>
        <dbReference type="ARBA" id="ARBA00022692"/>
    </source>
</evidence>
<dbReference type="InterPro" id="IPR050491">
    <property type="entry name" value="AmpC-like"/>
</dbReference>
<dbReference type="PANTHER" id="PTHR46825">
    <property type="entry name" value="D-ALANYL-D-ALANINE-CARBOXYPEPTIDASE/ENDOPEPTIDASE AMPH"/>
    <property type="match status" value="1"/>
</dbReference>
<feature type="transmembrane region" description="Helical" evidence="7">
    <location>
        <begin position="650"/>
        <end position="670"/>
    </location>
</feature>
<evidence type="ECO:0000259" key="8">
    <source>
        <dbReference type="PROSITE" id="PS50893"/>
    </source>
</evidence>
<dbReference type="EMBL" id="JBHLVF010000012">
    <property type="protein sequence ID" value="MFC0391707.1"/>
    <property type="molecule type" value="Genomic_DNA"/>
</dbReference>
<feature type="transmembrane region" description="Helical" evidence="7">
    <location>
        <begin position="796"/>
        <end position="818"/>
    </location>
</feature>
<dbReference type="NCBIfam" id="TIGR01194">
    <property type="entry name" value="cyc_pep_trnsptr"/>
    <property type="match status" value="1"/>
</dbReference>
<sequence>MSNYLTTESRAEAIRGLEWNMAKMTRTRNAAAILLAVVLLVLTAAVNPLAAAADSGAAAVLPDGYEKQLDSWIGKLKKEGKIPGLSVVVVNGAQPVYKKSFGYADLKSKSPVTQRTPFEIGSNSKAFTALAVYRLAEEGALDLSKTVSDYLPWFKMKYKGEYRGRSVDGDVDITLEQLLHHTSGIPFETIKDIPAADDDGALERTVRTLLNRPLTSYPGERFEYATINYDILGLIIQEASKMSFEDYIHTRILQPLQLDETYLDRAEASANGMAQGYKIGFLRPMPYDAPMYRGNKPAGYFISNANDMERWLNIQMENAAAPDAAMAEALRQTLEPDRSVAPAGDGGSYAGGWEVYQSGSGEISHDGSNPTFSSFIVFRPQEGLGVAVLANLDSEYTRAIGQGVIDILQGKSPEKNARDTYKSVDGFAFAVILLTVPFIGVVLFFLIRSILQLIRGNRRVEKNAKRRLGIPALSLVFALAAAYGLYRIPDVLFSGLSWEFVRVWAPASLPVAALAALSAVVLFGLYLSFASVFPEHRDRNFFSLIVMSIASGFGNAMIIFIVNEALNRMDGEQSGGELFLYFALGIAVYVLGQKFVRTRLIALTNTIIYEKRVELLDNILNTPYEKIERMENEKIQTTLNNDTEAISNHAAILITGLTDSITLICCLVYLGVLNVYGLLISIAVMLAAAGLYYAAGRSANKLWEQTRTIQNTFFRFINDLIGGYKELSLGRAKRDEFRADMEGTIGEYRTKRIRGGLKFANVFIIGELLFTLVIGAVAFLFPLLFESVRSDILRNYVLVFLYMTGPVNSILNAIPQAVQMQISWKRIKTFIRQLTEPEDGGRAAETGLDVAGGGGFAIELEGVEYEYRGDSGESFRVGPIDCVFRSGEIAFITGGNGSGKSTLAKLMTGLYACDKGEIRINGRAVGQEELGELYSAIFSDYYLFGKLYGIDSASKKDEIRTYMKLLRIDEKLTIQDGTFSTTKLSTGQRKRLALLINYLEDKPVCLFDEWAADQDPEFRQFFYAELLPEFKSKGKCVIAITHDDRYFHGADKLIKMEQGEIAEDTSRIAAGSPAQAR</sequence>
<evidence type="ECO:0000256" key="5">
    <source>
        <dbReference type="ARBA" id="ARBA00022989"/>
    </source>
</evidence>
<organism evidence="10 11">
    <name type="scientific">Paenibacillus mendelii</name>
    <dbReference type="NCBI Taxonomy" id="206163"/>
    <lineage>
        <taxon>Bacteria</taxon>
        <taxon>Bacillati</taxon>
        <taxon>Bacillota</taxon>
        <taxon>Bacilli</taxon>
        <taxon>Bacillales</taxon>
        <taxon>Paenibacillaceae</taxon>
        <taxon>Paenibacillus</taxon>
    </lineage>
</organism>
<keyword evidence="3" id="KW-0547">Nucleotide-binding</keyword>
<feature type="domain" description="ABC transporter" evidence="8">
    <location>
        <begin position="858"/>
        <end position="1076"/>
    </location>
</feature>